<dbReference type="AlphaFoldDB" id="A0A1B9GAK4"/>
<dbReference type="VEuPathDB" id="FungiDB:I302_02902"/>
<protein>
    <submittedName>
        <fullName evidence="1">Uncharacterized protein</fullName>
    </submittedName>
</protein>
<dbReference type="Proteomes" id="UP000092730">
    <property type="component" value="Chromosome 2"/>
</dbReference>
<dbReference type="GeneID" id="30207301"/>
<sequence length="81" mass="9044">MAPLLLTHFRPKQRSILSTLFTATFLGAVIVVAFPCPVKSHGEARLDGGSMGSIAQNQDRSRSEVVVMMNQRGKRRFLEER</sequence>
<dbReference type="OrthoDB" id="5410040at2759"/>
<evidence type="ECO:0000313" key="1">
    <source>
        <dbReference type="EMBL" id="OCF28051.1"/>
    </source>
</evidence>
<accession>A0A1B9GAK4</accession>
<reference evidence="1" key="1">
    <citation type="submission" date="2013-07" db="EMBL/GenBank/DDBJ databases">
        <title>The Genome Sequence of Cryptococcus bestiolae CBS10118.</title>
        <authorList>
            <consortium name="The Broad Institute Genome Sequencing Platform"/>
            <person name="Cuomo C."/>
            <person name="Litvintseva A."/>
            <person name="Chen Y."/>
            <person name="Heitman J."/>
            <person name="Sun S."/>
            <person name="Springer D."/>
            <person name="Dromer F."/>
            <person name="Young S.K."/>
            <person name="Zeng Q."/>
            <person name="Gargeya S."/>
            <person name="Fitzgerald M."/>
            <person name="Abouelleil A."/>
            <person name="Alvarado L."/>
            <person name="Berlin A.M."/>
            <person name="Chapman S.B."/>
            <person name="Dewar J."/>
            <person name="Goldberg J."/>
            <person name="Griggs A."/>
            <person name="Gujja S."/>
            <person name="Hansen M."/>
            <person name="Howarth C."/>
            <person name="Imamovic A."/>
            <person name="Larimer J."/>
            <person name="McCowan C."/>
            <person name="Murphy C."/>
            <person name="Pearson M."/>
            <person name="Priest M."/>
            <person name="Roberts A."/>
            <person name="Saif S."/>
            <person name="Shea T."/>
            <person name="Sykes S."/>
            <person name="Wortman J."/>
            <person name="Nusbaum C."/>
            <person name="Birren B."/>
        </authorList>
    </citation>
    <scope>NUCLEOTIDE SEQUENCE [LARGE SCALE GENOMIC DNA]</scope>
    <source>
        <strain evidence="1">CBS 10118</strain>
    </source>
</reference>
<dbReference type="KEGG" id="kbi:30207301"/>
<name>A0A1B9GAK4_9TREE</name>
<keyword evidence="3" id="KW-1185">Reference proteome</keyword>
<proteinExistence type="predicted"/>
<gene>
    <name evidence="1" type="ORF">I302_02902</name>
    <name evidence="2" type="ORF">I302_104193</name>
</gene>
<dbReference type="EMBL" id="KI894019">
    <property type="protein sequence ID" value="OCF28051.1"/>
    <property type="molecule type" value="Genomic_DNA"/>
</dbReference>
<organism evidence="1">
    <name type="scientific">Kwoniella bestiolae CBS 10118</name>
    <dbReference type="NCBI Taxonomy" id="1296100"/>
    <lineage>
        <taxon>Eukaryota</taxon>
        <taxon>Fungi</taxon>
        <taxon>Dikarya</taxon>
        <taxon>Basidiomycota</taxon>
        <taxon>Agaricomycotina</taxon>
        <taxon>Tremellomycetes</taxon>
        <taxon>Tremellales</taxon>
        <taxon>Cryptococcaceae</taxon>
        <taxon>Kwoniella</taxon>
    </lineage>
</organism>
<evidence type="ECO:0000313" key="3">
    <source>
        <dbReference type="Proteomes" id="UP000092730"/>
    </source>
</evidence>
<dbReference type="EMBL" id="CP144542">
    <property type="protein sequence ID" value="WVW82187.1"/>
    <property type="molecule type" value="Genomic_DNA"/>
</dbReference>
<reference evidence="1" key="3">
    <citation type="submission" date="2014-01" db="EMBL/GenBank/DDBJ databases">
        <title>Evolution of pathogenesis and genome organization in the Tremellales.</title>
        <authorList>
            <person name="Cuomo C."/>
            <person name="Litvintseva A."/>
            <person name="Heitman J."/>
            <person name="Chen Y."/>
            <person name="Sun S."/>
            <person name="Springer D."/>
            <person name="Dromer F."/>
            <person name="Young S."/>
            <person name="Zeng Q."/>
            <person name="Chapman S."/>
            <person name="Gujja S."/>
            <person name="Saif S."/>
            <person name="Birren B."/>
        </authorList>
    </citation>
    <scope>NUCLEOTIDE SEQUENCE</scope>
    <source>
        <strain evidence="1">CBS 10118</strain>
    </source>
</reference>
<reference evidence="2" key="4">
    <citation type="submission" date="2024-02" db="EMBL/GenBank/DDBJ databases">
        <title>Comparative genomics of Cryptococcus and Kwoniella reveals pathogenesis evolution and contrasting modes of karyotype evolution via chromosome fusion or intercentromeric recombination.</title>
        <authorList>
            <person name="Coelho M.A."/>
            <person name="David-Palma M."/>
            <person name="Shea T."/>
            <person name="Bowers K."/>
            <person name="McGinley-Smith S."/>
            <person name="Mohammad A.W."/>
            <person name="Gnirke A."/>
            <person name="Yurkov A.M."/>
            <person name="Nowrousian M."/>
            <person name="Sun S."/>
            <person name="Cuomo C.A."/>
            <person name="Heitman J."/>
        </authorList>
    </citation>
    <scope>NUCLEOTIDE SEQUENCE</scope>
    <source>
        <strain evidence="2">CBS 10118</strain>
    </source>
</reference>
<evidence type="ECO:0000313" key="2">
    <source>
        <dbReference type="EMBL" id="WVW82187.1"/>
    </source>
</evidence>
<dbReference type="RefSeq" id="XP_019049121.1">
    <property type="nucleotide sequence ID" value="XM_019189559.1"/>
</dbReference>
<reference evidence="2" key="2">
    <citation type="submission" date="2013-07" db="EMBL/GenBank/DDBJ databases">
        <authorList>
            <consortium name="The Broad Institute Genome Sequencing Platform"/>
            <person name="Cuomo C."/>
            <person name="Litvintseva A."/>
            <person name="Chen Y."/>
            <person name="Heitman J."/>
            <person name="Sun S."/>
            <person name="Springer D."/>
            <person name="Dromer F."/>
            <person name="Young S.K."/>
            <person name="Zeng Q."/>
            <person name="Gargeya S."/>
            <person name="Fitzgerald M."/>
            <person name="Abouelleil A."/>
            <person name="Alvarado L."/>
            <person name="Berlin A.M."/>
            <person name="Chapman S.B."/>
            <person name="Dewar J."/>
            <person name="Goldberg J."/>
            <person name="Griggs A."/>
            <person name="Gujja S."/>
            <person name="Hansen M."/>
            <person name="Howarth C."/>
            <person name="Imamovic A."/>
            <person name="Larimer J."/>
            <person name="McCowan C."/>
            <person name="Murphy C."/>
            <person name="Pearson M."/>
            <person name="Priest M."/>
            <person name="Roberts A."/>
            <person name="Saif S."/>
            <person name="Shea T."/>
            <person name="Sykes S."/>
            <person name="Wortman J."/>
            <person name="Nusbaum C."/>
            <person name="Birren B."/>
        </authorList>
    </citation>
    <scope>NUCLEOTIDE SEQUENCE</scope>
    <source>
        <strain evidence="2">CBS 10118</strain>
    </source>
</reference>